<evidence type="ECO:0000313" key="2">
    <source>
        <dbReference type="Proteomes" id="UP001144471"/>
    </source>
</evidence>
<name>A0A9W6GQ25_9FUSO</name>
<dbReference type="EMBL" id="BSDY01000041">
    <property type="protein sequence ID" value="GLI58245.1"/>
    <property type="molecule type" value="Genomic_DNA"/>
</dbReference>
<evidence type="ECO:0000313" key="1">
    <source>
        <dbReference type="EMBL" id="GLI58245.1"/>
    </source>
</evidence>
<dbReference type="AlphaFoldDB" id="A0A9W6GQ25"/>
<keyword evidence="2" id="KW-1185">Reference proteome</keyword>
<sequence length="126" mass="15337">MLLLLLFTGMRRFFYGGYNYYGNPMIRPGYYRGHMMGYGRYGDEYMHMDITSEEWKNYIKVREEKLRLYSKYGLDISKKQLELDAELLKDEPDWERVQKINDEIALLESQIKTEMLKKRYEGFKDQ</sequence>
<dbReference type="Gene3D" id="1.20.120.1490">
    <property type="match status" value="1"/>
</dbReference>
<reference evidence="1" key="1">
    <citation type="submission" date="2022-12" db="EMBL/GenBank/DDBJ databases">
        <title>Reference genome sequencing for broad-spectrum identification of bacterial and archaeal isolates by mass spectrometry.</title>
        <authorList>
            <person name="Sekiguchi Y."/>
            <person name="Tourlousse D.M."/>
        </authorList>
    </citation>
    <scope>NUCLEOTIDE SEQUENCE</scope>
    <source>
        <strain evidence="1">10succ1</strain>
    </source>
</reference>
<proteinExistence type="predicted"/>
<dbReference type="Proteomes" id="UP001144471">
    <property type="component" value="Unassembled WGS sequence"/>
</dbReference>
<protein>
    <submittedName>
        <fullName evidence="1">Uncharacterized protein</fullName>
    </submittedName>
</protein>
<accession>A0A9W6GQ25</accession>
<comment type="caution">
    <text evidence="1">The sequence shown here is derived from an EMBL/GenBank/DDBJ whole genome shotgun (WGS) entry which is preliminary data.</text>
</comment>
<gene>
    <name evidence="1" type="ORF">PM10SUCC1_37590</name>
</gene>
<organism evidence="1 2">
    <name type="scientific">Propionigenium maris DSM 9537</name>
    <dbReference type="NCBI Taxonomy" id="1123000"/>
    <lineage>
        <taxon>Bacteria</taxon>
        <taxon>Fusobacteriati</taxon>
        <taxon>Fusobacteriota</taxon>
        <taxon>Fusobacteriia</taxon>
        <taxon>Fusobacteriales</taxon>
        <taxon>Fusobacteriaceae</taxon>
        <taxon>Propionigenium</taxon>
    </lineage>
</organism>